<keyword evidence="8" id="KW-1185">Reference proteome</keyword>
<feature type="region of interest" description="Disordered" evidence="6">
    <location>
        <begin position="1"/>
        <end position="30"/>
    </location>
</feature>
<dbReference type="Proteomes" id="UP000245926">
    <property type="component" value="Chromosome"/>
</dbReference>
<dbReference type="InterPro" id="IPR002698">
    <property type="entry name" value="FTHF_cligase"/>
</dbReference>
<sequence>MGDVSEDSRPGLEAPAELPARPGGDADWPTVRTWRKETRSALIARRVAIPSDDRIACSRQIDLALAQAVQSSGAGLIGFYWPFRGEYDPRGVMAALREQGARLALPVIVAKGEPLVFREWSPGSLMVQGIWNIPTPEAGDPVQPDLLVVPLVGFDGQGYRLGYGGGFYDRTIAAMPARPRTIGVGFSLGRLETIYPQPHDIALDRVITEG</sequence>
<dbReference type="Pfam" id="PF01812">
    <property type="entry name" value="5-FTHF_cyc-lig"/>
    <property type="match status" value="1"/>
</dbReference>
<dbReference type="GO" id="GO:0009396">
    <property type="term" value="P:folic acid-containing compound biosynthetic process"/>
    <property type="evidence" value="ECO:0007669"/>
    <property type="project" value="TreeGrafter"/>
</dbReference>
<dbReference type="GO" id="GO:0046872">
    <property type="term" value="F:metal ion binding"/>
    <property type="evidence" value="ECO:0007669"/>
    <property type="project" value="UniProtKB-KW"/>
</dbReference>
<comment type="cofactor">
    <cofactor evidence="5">
        <name>Mg(2+)</name>
        <dbReference type="ChEBI" id="CHEBI:18420"/>
    </cofactor>
</comment>
<dbReference type="PIRSF" id="PIRSF006806">
    <property type="entry name" value="FTHF_cligase"/>
    <property type="match status" value="1"/>
</dbReference>
<keyword evidence="2 4" id="KW-0547">Nucleotide-binding</keyword>
<dbReference type="EMBL" id="CP029550">
    <property type="protein sequence ID" value="AWN40422.1"/>
    <property type="molecule type" value="Genomic_DNA"/>
</dbReference>
<feature type="compositionally biased region" description="Basic and acidic residues" evidence="6">
    <location>
        <begin position="1"/>
        <end position="10"/>
    </location>
</feature>
<evidence type="ECO:0000256" key="1">
    <source>
        <dbReference type="ARBA" id="ARBA00010638"/>
    </source>
</evidence>
<comment type="catalytic activity">
    <reaction evidence="5">
        <text>(6S)-5-formyl-5,6,7,8-tetrahydrofolate + ATP = (6R)-5,10-methenyltetrahydrofolate + ADP + phosphate</text>
        <dbReference type="Rhea" id="RHEA:10488"/>
        <dbReference type="ChEBI" id="CHEBI:30616"/>
        <dbReference type="ChEBI" id="CHEBI:43474"/>
        <dbReference type="ChEBI" id="CHEBI:57455"/>
        <dbReference type="ChEBI" id="CHEBI:57457"/>
        <dbReference type="ChEBI" id="CHEBI:456216"/>
        <dbReference type="EC" id="6.3.3.2"/>
    </reaction>
</comment>
<dbReference type="GO" id="GO:0035999">
    <property type="term" value="P:tetrahydrofolate interconversion"/>
    <property type="evidence" value="ECO:0007669"/>
    <property type="project" value="TreeGrafter"/>
</dbReference>
<keyword evidence="7" id="KW-0436">Ligase</keyword>
<keyword evidence="5" id="KW-0479">Metal-binding</keyword>
<gene>
    <name evidence="7" type="ORF">DK389_07585</name>
</gene>
<dbReference type="AlphaFoldDB" id="A0A2U8W4Y6"/>
<comment type="similarity">
    <text evidence="1 5">Belongs to the 5-formyltetrahydrofolate cyclo-ligase family.</text>
</comment>
<dbReference type="InterPro" id="IPR024185">
    <property type="entry name" value="FTHF_cligase-like_sf"/>
</dbReference>
<evidence type="ECO:0000256" key="2">
    <source>
        <dbReference type="ARBA" id="ARBA00022741"/>
    </source>
</evidence>
<evidence type="ECO:0000313" key="7">
    <source>
        <dbReference type="EMBL" id="AWN40422.1"/>
    </source>
</evidence>
<dbReference type="PANTHER" id="PTHR23407">
    <property type="entry name" value="ATPASE INHIBITOR/5-FORMYLTETRAHYDROFOLATE CYCLO-LIGASE"/>
    <property type="match status" value="1"/>
</dbReference>
<dbReference type="RefSeq" id="WP_109888555.1">
    <property type="nucleotide sequence ID" value="NZ_CP029550.1"/>
</dbReference>
<dbReference type="GO" id="GO:0005524">
    <property type="term" value="F:ATP binding"/>
    <property type="evidence" value="ECO:0007669"/>
    <property type="project" value="UniProtKB-KW"/>
</dbReference>
<dbReference type="OrthoDB" id="9801938at2"/>
<keyword evidence="3 4" id="KW-0067">ATP-binding</keyword>
<dbReference type="Gene3D" id="3.40.50.10420">
    <property type="entry name" value="NagB/RpiA/CoA transferase-like"/>
    <property type="match status" value="1"/>
</dbReference>
<dbReference type="EC" id="6.3.3.2" evidence="5"/>
<evidence type="ECO:0000313" key="8">
    <source>
        <dbReference type="Proteomes" id="UP000245926"/>
    </source>
</evidence>
<evidence type="ECO:0000256" key="6">
    <source>
        <dbReference type="SAM" id="MobiDB-lite"/>
    </source>
</evidence>
<dbReference type="InterPro" id="IPR037171">
    <property type="entry name" value="NagB/RpiA_transferase-like"/>
</dbReference>
<evidence type="ECO:0000256" key="3">
    <source>
        <dbReference type="ARBA" id="ARBA00022840"/>
    </source>
</evidence>
<reference evidence="8" key="1">
    <citation type="submission" date="2018-05" db="EMBL/GenBank/DDBJ databases">
        <title>Complete Genome Sequence of Methylobacterium sp. 17SD2-17.</title>
        <authorList>
            <person name="Srinivasan S."/>
        </authorList>
    </citation>
    <scope>NUCLEOTIDE SEQUENCE [LARGE SCALE GENOMIC DNA]</scope>
    <source>
        <strain evidence="8">17SD2-17</strain>
    </source>
</reference>
<accession>A0A2U8W4Y6</accession>
<proteinExistence type="inferred from homology"/>
<feature type="binding site" evidence="4">
    <location>
        <position position="86"/>
    </location>
    <ligand>
        <name>substrate</name>
    </ligand>
</feature>
<feature type="binding site" evidence="4">
    <location>
        <begin position="160"/>
        <end position="168"/>
    </location>
    <ligand>
        <name>ATP</name>
        <dbReference type="ChEBI" id="CHEBI:30616"/>
    </ligand>
</feature>
<dbReference type="SUPFAM" id="SSF100950">
    <property type="entry name" value="NagB/RpiA/CoA transferase-like"/>
    <property type="match status" value="1"/>
</dbReference>
<dbReference type="NCBIfam" id="TIGR02727">
    <property type="entry name" value="MTHFS_bact"/>
    <property type="match status" value="1"/>
</dbReference>
<organism evidence="7 8">
    <name type="scientific">Methylobacterium durans</name>
    <dbReference type="NCBI Taxonomy" id="2202825"/>
    <lineage>
        <taxon>Bacteria</taxon>
        <taxon>Pseudomonadati</taxon>
        <taxon>Pseudomonadota</taxon>
        <taxon>Alphaproteobacteria</taxon>
        <taxon>Hyphomicrobiales</taxon>
        <taxon>Methylobacteriaceae</taxon>
        <taxon>Methylobacterium</taxon>
    </lineage>
</organism>
<name>A0A2U8W4Y6_9HYPH</name>
<dbReference type="KEGG" id="mets:DK389_07585"/>
<evidence type="ECO:0000256" key="5">
    <source>
        <dbReference type="RuleBase" id="RU361279"/>
    </source>
</evidence>
<keyword evidence="5" id="KW-0460">Magnesium</keyword>
<evidence type="ECO:0000256" key="4">
    <source>
        <dbReference type="PIRSR" id="PIRSR006806-1"/>
    </source>
</evidence>
<dbReference type="PANTHER" id="PTHR23407:SF1">
    <property type="entry name" value="5-FORMYLTETRAHYDROFOLATE CYCLO-LIGASE"/>
    <property type="match status" value="1"/>
</dbReference>
<dbReference type="GO" id="GO:0030272">
    <property type="term" value="F:5-formyltetrahydrofolate cyclo-ligase activity"/>
    <property type="evidence" value="ECO:0007669"/>
    <property type="project" value="UniProtKB-EC"/>
</dbReference>
<protein>
    <recommendedName>
        <fullName evidence="5">5-formyltetrahydrofolate cyclo-ligase</fullName>
        <ecNumber evidence="5">6.3.3.2</ecNumber>
    </recommendedName>
</protein>